<keyword evidence="4" id="KW-0238">DNA-binding</keyword>
<evidence type="ECO:0000256" key="6">
    <source>
        <dbReference type="ARBA" id="ARBA00023242"/>
    </source>
</evidence>
<keyword evidence="6" id="KW-0539">Nucleus</keyword>
<dbReference type="OrthoDB" id="2593732at2759"/>
<dbReference type="GeneID" id="81360966"/>
<accession>A0A9W9K3I6</accession>
<evidence type="ECO:0000313" key="7">
    <source>
        <dbReference type="EMBL" id="KAJ5090812.1"/>
    </source>
</evidence>
<proteinExistence type="predicted"/>
<dbReference type="Proteomes" id="UP001149074">
    <property type="component" value="Unassembled WGS sequence"/>
</dbReference>
<reference evidence="7" key="1">
    <citation type="submission" date="2022-11" db="EMBL/GenBank/DDBJ databases">
        <authorList>
            <person name="Petersen C."/>
        </authorList>
    </citation>
    <scope>NUCLEOTIDE SEQUENCE</scope>
    <source>
        <strain evidence="7">IBT 30761</strain>
    </source>
</reference>
<comment type="caution">
    <text evidence="7">The sequence shown here is derived from an EMBL/GenBank/DDBJ whole genome shotgun (WGS) entry which is preliminary data.</text>
</comment>
<keyword evidence="3" id="KW-0805">Transcription regulation</keyword>
<keyword evidence="5" id="KW-0804">Transcription</keyword>
<evidence type="ECO:0000256" key="1">
    <source>
        <dbReference type="ARBA" id="ARBA00022723"/>
    </source>
</evidence>
<evidence type="ECO:0000313" key="8">
    <source>
        <dbReference type="Proteomes" id="UP001149074"/>
    </source>
</evidence>
<evidence type="ECO:0000256" key="4">
    <source>
        <dbReference type="ARBA" id="ARBA00023125"/>
    </source>
</evidence>
<keyword evidence="8" id="KW-1185">Reference proteome</keyword>
<dbReference type="InterPro" id="IPR001138">
    <property type="entry name" value="Zn2Cys6_DnaBD"/>
</dbReference>
<dbReference type="AlphaFoldDB" id="A0A9W9K3I6"/>
<name>A0A9W9K3I6_9EURO</name>
<keyword evidence="1" id="KW-0479">Metal-binding</keyword>
<gene>
    <name evidence="7" type="ORF">N7532_009496</name>
</gene>
<dbReference type="InterPro" id="IPR036864">
    <property type="entry name" value="Zn2-C6_fun-type_DNA-bd_sf"/>
</dbReference>
<sequence length="490" mass="56583">MRLKLYPHTRIRRVKCDETRPCCKRCQSTGRKCDGYYLVSRSELSLVIPSRIPEADEKSRRSLDFFQHVVAPVLSGPLGRSFWTHLVSQLAHQEPAARNAVITISALYEQFNQGATQLRLPYDEGFAMRHYSSAIQEIISLKAHYPDQLDTTIIVSILLSCIECLRGNKAAAVSHCRHGILLMNSSRPNAELASIFRHLSFVPLFANECLEQLPLLTNGRSPSASTPFQTFAQAQETIDWLGYHAVKLARLRDNYRTSEAGPSTTSNSPIFFSKEIRRLNVYLESWFVSFLPLKEQAETTSKYISTARILEMRWLASKIWTNCFLEDDETAYDAYMDEFERIVEIAEQSPPEEDPFWSKSPKFMFEMGFAPQLYFTTMKCRYLPLRIKALVLMREKCCKREILWDFDAMYTAGKRIIEVEHDMKLPDDLSCVRQMIDDPPPAPTDSHRLRDFTFADSDDVDYIYEIDNGLEFQKNRIYFHFPTSVSVDVD</sequence>
<dbReference type="InterPro" id="IPR052360">
    <property type="entry name" value="Transcr_Regulatory_Proteins"/>
</dbReference>
<dbReference type="SUPFAM" id="SSF57701">
    <property type="entry name" value="Zn2/Cys6 DNA-binding domain"/>
    <property type="match status" value="1"/>
</dbReference>
<dbReference type="GO" id="GO:0000981">
    <property type="term" value="F:DNA-binding transcription factor activity, RNA polymerase II-specific"/>
    <property type="evidence" value="ECO:0007669"/>
    <property type="project" value="InterPro"/>
</dbReference>
<evidence type="ECO:0000256" key="2">
    <source>
        <dbReference type="ARBA" id="ARBA00022833"/>
    </source>
</evidence>
<organism evidence="7 8">
    <name type="scientific">Penicillium argentinense</name>
    <dbReference type="NCBI Taxonomy" id="1131581"/>
    <lineage>
        <taxon>Eukaryota</taxon>
        <taxon>Fungi</taxon>
        <taxon>Dikarya</taxon>
        <taxon>Ascomycota</taxon>
        <taxon>Pezizomycotina</taxon>
        <taxon>Eurotiomycetes</taxon>
        <taxon>Eurotiomycetidae</taxon>
        <taxon>Eurotiales</taxon>
        <taxon>Aspergillaceae</taxon>
        <taxon>Penicillium</taxon>
    </lineage>
</organism>
<dbReference type="GO" id="GO:0008270">
    <property type="term" value="F:zinc ion binding"/>
    <property type="evidence" value="ECO:0007669"/>
    <property type="project" value="InterPro"/>
</dbReference>
<dbReference type="PANTHER" id="PTHR36206">
    <property type="entry name" value="ASPERCRYPTIN BIOSYNTHESIS CLUSTER-SPECIFIC TRANSCRIPTION REGULATOR ATNN-RELATED"/>
    <property type="match status" value="1"/>
</dbReference>
<reference evidence="7" key="2">
    <citation type="journal article" date="2023" name="IMA Fungus">
        <title>Comparative genomic study of the Penicillium genus elucidates a diverse pangenome and 15 lateral gene transfer events.</title>
        <authorList>
            <person name="Petersen C."/>
            <person name="Sorensen T."/>
            <person name="Nielsen M.R."/>
            <person name="Sondergaard T.E."/>
            <person name="Sorensen J.L."/>
            <person name="Fitzpatrick D.A."/>
            <person name="Frisvad J.C."/>
            <person name="Nielsen K.L."/>
        </authorList>
    </citation>
    <scope>NUCLEOTIDE SEQUENCE</scope>
    <source>
        <strain evidence="7">IBT 30761</strain>
    </source>
</reference>
<evidence type="ECO:0008006" key="9">
    <source>
        <dbReference type="Google" id="ProtNLM"/>
    </source>
</evidence>
<dbReference type="PANTHER" id="PTHR36206:SF16">
    <property type="entry name" value="TRANSCRIPTION FACTOR DOMAIN-CONTAINING PROTEIN-RELATED"/>
    <property type="match status" value="1"/>
</dbReference>
<dbReference type="RefSeq" id="XP_056472793.1">
    <property type="nucleotide sequence ID" value="XM_056621987.1"/>
</dbReference>
<dbReference type="EMBL" id="JAPQKI010000009">
    <property type="protein sequence ID" value="KAJ5090812.1"/>
    <property type="molecule type" value="Genomic_DNA"/>
</dbReference>
<dbReference type="Pfam" id="PF11951">
    <property type="entry name" value="Fungal_trans_2"/>
    <property type="match status" value="1"/>
</dbReference>
<evidence type="ECO:0000256" key="3">
    <source>
        <dbReference type="ARBA" id="ARBA00023015"/>
    </source>
</evidence>
<evidence type="ECO:0000256" key="5">
    <source>
        <dbReference type="ARBA" id="ARBA00023163"/>
    </source>
</evidence>
<dbReference type="CDD" id="cd00067">
    <property type="entry name" value="GAL4"/>
    <property type="match status" value="1"/>
</dbReference>
<dbReference type="GO" id="GO:0003677">
    <property type="term" value="F:DNA binding"/>
    <property type="evidence" value="ECO:0007669"/>
    <property type="project" value="UniProtKB-KW"/>
</dbReference>
<keyword evidence="2" id="KW-0862">Zinc</keyword>
<protein>
    <recommendedName>
        <fullName evidence="9">Zn(2)-C6 fungal-type domain-containing protein</fullName>
    </recommendedName>
</protein>
<dbReference type="InterPro" id="IPR021858">
    <property type="entry name" value="Fun_TF"/>
</dbReference>